<feature type="chain" id="PRO_5003264115" evidence="1">
    <location>
        <begin position="23"/>
        <end position="191"/>
    </location>
</feature>
<feature type="signal peptide" evidence="1">
    <location>
        <begin position="1"/>
        <end position="22"/>
    </location>
</feature>
<protein>
    <submittedName>
        <fullName evidence="2">Hypothetical secreted protein</fullName>
    </submittedName>
</protein>
<sequence length="191" mass="22679">MVFLKFVSIVVVALVCGLFTVGQNIDYEENEVWGKNKENSFETKCVEKFLRCLISSNYTIKWFINAEKKCCVRTLNDSQDIWFLTFHHCVSELTIPITKICLFKSGFRCMIRIEKYFQRTFSDYLQFEKDFMDRIQPRPTTSDECDDSFIKNYDNAFIEQCKVNTDKNLYPLCNTTTVLFKKIKQYINILF</sequence>
<organism evidence="2">
    <name type="scientific">Hottentotta judaicus</name>
    <name type="common">Black scorpion</name>
    <name type="synonym">Buthotus judaicus</name>
    <dbReference type="NCBI Taxonomy" id="6863"/>
    <lineage>
        <taxon>Eukaryota</taxon>
        <taxon>Metazoa</taxon>
        <taxon>Ecdysozoa</taxon>
        <taxon>Arthropoda</taxon>
        <taxon>Chelicerata</taxon>
        <taxon>Arachnida</taxon>
        <taxon>Scorpiones</taxon>
        <taxon>Buthida</taxon>
        <taxon>Buthoidea</taxon>
        <taxon>Buthidae</taxon>
        <taxon>Hottentotta</taxon>
    </lineage>
</organism>
<name>F1CJ66_HOTJU</name>
<dbReference type="EMBL" id="HQ288175">
    <property type="protein sequence ID" value="ADY39597.1"/>
    <property type="molecule type" value="mRNA"/>
</dbReference>
<proteinExistence type="evidence at transcript level"/>
<evidence type="ECO:0000313" key="2">
    <source>
        <dbReference type="EMBL" id="ADY39597.1"/>
    </source>
</evidence>
<dbReference type="AlphaFoldDB" id="F1CJ66"/>
<accession>F1CJ66</accession>
<evidence type="ECO:0000256" key="1">
    <source>
        <dbReference type="SAM" id="SignalP"/>
    </source>
</evidence>
<reference evidence="2" key="1">
    <citation type="journal article" date="2011" name="Toxicon">
        <title>The tale of a resting gland: transcriptome of a replete venom gland from the scorpion Hottentotta judaicus.</title>
        <authorList>
            <person name="Morgenstern D."/>
            <person name="Rohde B.H."/>
            <person name="King G.F."/>
            <person name="Tal T."/>
            <person name="Sher D."/>
            <person name="Zlotkin E."/>
        </authorList>
    </citation>
    <scope>NUCLEOTIDE SEQUENCE</scope>
    <source>
        <tissue evidence="2">Telson</tissue>
    </source>
</reference>
<keyword evidence="1" id="KW-0732">Signal</keyword>